<evidence type="ECO:0000313" key="1">
    <source>
        <dbReference type="EMBL" id="KAF8441698.1"/>
    </source>
</evidence>
<protein>
    <submittedName>
        <fullName evidence="1">Uncharacterized protein</fullName>
    </submittedName>
</protein>
<reference evidence="1" key="2">
    <citation type="journal article" date="2020" name="Nat. Commun.">
        <title>Large-scale genome sequencing of mycorrhizal fungi provides insights into the early evolution of symbiotic traits.</title>
        <authorList>
            <person name="Miyauchi S."/>
            <person name="Kiss E."/>
            <person name="Kuo A."/>
            <person name="Drula E."/>
            <person name="Kohler A."/>
            <person name="Sanchez-Garcia M."/>
            <person name="Morin E."/>
            <person name="Andreopoulos B."/>
            <person name="Barry K.W."/>
            <person name="Bonito G."/>
            <person name="Buee M."/>
            <person name="Carver A."/>
            <person name="Chen C."/>
            <person name="Cichocki N."/>
            <person name="Clum A."/>
            <person name="Culley D."/>
            <person name="Crous P.W."/>
            <person name="Fauchery L."/>
            <person name="Girlanda M."/>
            <person name="Hayes R.D."/>
            <person name="Keri Z."/>
            <person name="LaButti K."/>
            <person name="Lipzen A."/>
            <person name="Lombard V."/>
            <person name="Magnuson J."/>
            <person name="Maillard F."/>
            <person name="Murat C."/>
            <person name="Nolan M."/>
            <person name="Ohm R.A."/>
            <person name="Pangilinan J."/>
            <person name="Pereira M.F."/>
            <person name="Perotto S."/>
            <person name="Peter M."/>
            <person name="Pfister S."/>
            <person name="Riley R."/>
            <person name="Sitrit Y."/>
            <person name="Stielow J.B."/>
            <person name="Szollosi G."/>
            <person name="Zifcakova L."/>
            <person name="Stursova M."/>
            <person name="Spatafora J.W."/>
            <person name="Tedersoo L."/>
            <person name="Vaario L.M."/>
            <person name="Yamada A."/>
            <person name="Yan M."/>
            <person name="Wang P."/>
            <person name="Xu J."/>
            <person name="Bruns T."/>
            <person name="Baldrian P."/>
            <person name="Vilgalys R."/>
            <person name="Dunand C."/>
            <person name="Henrissat B."/>
            <person name="Grigoriev I.V."/>
            <person name="Hibbett D."/>
            <person name="Nagy L.G."/>
            <person name="Martin F.M."/>
        </authorList>
    </citation>
    <scope>NUCLEOTIDE SEQUENCE</scope>
    <source>
        <strain evidence="1">BED1</strain>
    </source>
</reference>
<name>A0AAD4BW65_BOLED</name>
<dbReference type="AlphaFoldDB" id="A0AAD4BW65"/>
<dbReference type="EMBL" id="WHUW01000010">
    <property type="protein sequence ID" value="KAF8441698.1"/>
    <property type="molecule type" value="Genomic_DNA"/>
</dbReference>
<evidence type="ECO:0000313" key="2">
    <source>
        <dbReference type="Proteomes" id="UP001194468"/>
    </source>
</evidence>
<organism evidence="1 2">
    <name type="scientific">Boletus edulis BED1</name>
    <dbReference type="NCBI Taxonomy" id="1328754"/>
    <lineage>
        <taxon>Eukaryota</taxon>
        <taxon>Fungi</taxon>
        <taxon>Dikarya</taxon>
        <taxon>Basidiomycota</taxon>
        <taxon>Agaricomycotina</taxon>
        <taxon>Agaricomycetes</taxon>
        <taxon>Agaricomycetidae</taxon>
        <taxon>Boletales</taxon>
        <taxon>Boletineae</taxon>
        <taxon>Boletaceae</taxon>
        <taxon>Boletoideae</taxon>
        <taxon>Boletus</taxon>
    </lineage>
</organism>
<comment type="caution">
    <text evidence="1">The sequence shown here is derived from an EMBL/GenBank/DDBJ whole genome shotgun (WGS) entry which is preliminary data.</text>
</comment>
<proteinExistence type="predicted"/>
<gene>
    <name evidence="1" type="ORF">L210DRAFT_3538016</name>
</gene>
<keyword evidence="2" id="KW-1185">Reference proteome</keyword>
<accession>A0AAD4BW65</accession>
<reference evidence="1" key="1">
    <citation type="submission" date="2019-10" db="EMBL/GenBank/DDBJ databases">
        <authorList>
            <consortium name="DOE Joint Genome Institute"/>
            <person name="Kuo A."/>
            <person name="Miyauchi S."/>
            <person name="Kiss E."/>
            <person name="Drula E."/>
            <person name="Kohler A."/>
            <person name="Sanchez-Garcia M."/>
            <person name="Andreopoulos B."/>
            <person name="Barry K.W."/>
            <person name="Bonito G."/>
            <person name="Buee M."/>
            <person name="Carver A."/>
            <person name="Chen C."/>
            <person name="Cichocki N."/>
            <person name="Clum A."/>
            <person name="Culley D."/>
            <person name="Crous P.W."/>
            <person name="Fauchery L."/>
            <person name="Girlanda M."/>
            <person name="Hayes R."/>
            <person name="Keri Z."/>
            <person name="LaButti K."/>
            <person name="Lipzen A."/>
            <person name="Lombard V."/>
            <person name="Magnuson J."/>
            <person name="Maillard F."/>
            <person name="Morin E."/>
            <person name="Murat C."/>
            <person name="Nolan M."/>
            <person name="Ohm R."/>
            <person name="Pangilinan J."/>
            <person name="Pereira M."/>
            <person name="Perotto S."/>
            <person name="Peter M."/>
            <person name="Riley R."/>
            <person name="Sitrit Y."/>
            <person name="Stielow B."/>
            <person name="Szollosi G."/>
            <person name="Zifcakova L."/>
            <person name="Stursova M."/>
            <person name="Spatafora J.W."/>
            <person name="Tedersoo L."/>
            <person name="Vaario L.-M."/>
            <person name="Yamada A."/>
            <person name="Yan M."/>
            <person name="Wang P."/>
            <person name="Xu J."/>
            <person name="Bruns T."/>
            <person name="Baldrian P."/>
            <person name="Vilgalys R."/>
            <person name="Henrissat B."/>
            <person name="Grigoriev I.V."/>
            <person name="Hibbett D."/>
            <person name="Nagy L.G."/>
            <person name="Martin F.M."/>
        </authorList>
    </citation>
    <scope>NUCLEOTIDE SEQUENCE</scope>
    <source>
        <strain evidence="1">BED1</strain>
    </source>
</reference>
<dbReference type="Proteomes" id="UP001194468">
    <property type="component" value="Unassembled WGS sequence"/>
</dbReference>
<sequence>MTELAFVSVPGAHGKTWECRIPYPRFKAYLATALRCMAAGLQSQASSERKAFVGRKHT</sequence>